<dbReference type="EC" id="2.1.1.22" evidence="2"/>
<organism evidence="6 7">
    <name type="scientific">Sarcoptes scabiei</name>
    <name type="common">Itch mite</name>
    <name type="synonym">Acarus scabiei</name>
    <dbReference type="NCBI Taxonomy" id="52283"/>
    <lineage>
        <taxon>Eukaryota</taxon>
        <taxon>Metazoa</taxon>
        <taxon>Ecdysozoa</taxon>
        <taxon>Arthropoda</taxon>
        <taxon>Chelicerata</taxon>
        <taxon>Arachnida</taxon>
        <taxon>Acari</taxon>
        <taxon>Acariformes</taxon>
        <taxon>Sarcoptiformes</taxon>
        <taxon>Astigmata</taxon>
        <taxon>Psoroptidia</taxon>
        <taxon>Sarcoptoidea</taxon>
        <taxon>Sarcoptidae</taxon>
        <taxon>Sarcoptinae</taxon>
        <taxon>Sarcoptes</taxon>
    </lineage>
</organism>
<dbReference type="GO" id="GO:0005829">
    <property type="term" value="C:cytosol"/>
    <property type="evidence" value="ECO:0007669"/>
    <property type="project" value="TreeGrafter"/>
</dbReference>
<reference evidence="6 7" key="1">
    <citation type="journal article" date="2015" name="Parasit. Vectors">
        <title>Draft genome of the scabies mite.</title>
        <authorList>
            <person name="Rider S.D.Jr."/>
            <person name="Morgan M.S."/>
            <person name="Arlian L.G."/>
        </authorList>
    </citation>
    <scope>NUCLEOTIDE SEQUENCE [LARGE SCALE GENOMIC DNA]</scope>
    <source>
        <strain evidence="6">Arlian Lab</strain>
    </source>
</reference>
<keyword evidence="5" id="KW-0949">S-adenosyl-L-methionine</keyword>
<evidence type="ECO:0000313" key="6">
    <source>
        <dbReference type="EMBL" id="KPM07217.1"/>
    </source>
</evidence>
<dbReference type="GO" id="GO:0030735">
    <property type="term" value="F:carnosine N-methyltransferase activity"/>
    <property type="evidence" value="ECO:0007669"/>
    <property type="project" value="UniProtKB-EC"/>
</dbReference>
<dbReference type="OrthoDB" id="978at2759"/>
<evidence type="ECO:0000256" key="4">
    <source>
        <dbReference type="ARBA" id="ARBA00022679"/>
    </source>
</evidence>
<keyword evidence="4" id="KW-0808">Transferase</keyword>
<dbReference type="Gene3D" id="3.40.50.150">
    <property type="entry name" value="Vaccinia Virus protein VP39"/>
    <property type="match status" value="1"/>
</dbReference>
<evidence type="ECO:0000256" key="5">
    <source>
        <dbReference type="ARBA" id="ARBA00022691"/>
    </source>
</evidence>
<comment type="caution">
    <text evidence="6">The sequence shown here is derived from an EMBL/GenBank/DDBJ whole genome shotgun (WGS) entry which is preliminary data.</text>
</comment>
<dbReference type="GO" id="GO:0005634">
    <property type="term" value="C:nucleus"/>
    <property type="evidence" value="ECO:0007669"/>
    <property type="project" value="TreeGrafter"/>
</dbReference>
<accession>A0A132A8H4</accession>
<comment type="similarity">
    <text evidence="1">Belongs to the carnosine N-methyltransferase family.</text>
</comment>
<dbReference type="EMBL" id="JXLN01011405">
    <property type="protein sequence ID" value="KPM07217.1"/>
    <property type="molecule type" value="Genomic_DNA"/>
</dbReference>
<evidence type="ECO:0000256" key="3">
    <source>
        <dbReference type="ARBA" id="ARBA00022603"/>
    </source>
</evidence>
<dbReference type="InterPro" id="IPR012901">
    <property type="entry name" value="CARME"/>
</dbReference>
<dbReference type="InterPro" id="IPR029063">
    <property type="entry name" value="SAM-dependent_MTases_sf"/>
</dbReference>
<evidence type="ECO:0000256" key="1">
    <source>
        <dbReference type="ARBA" id="ARBA00010086"/>
    </source>
</evidence>
<dbReference type="GO" id="GO:0035498">
    <property type="term" value="P:carnosine metabolic process"/>
    <property type="evidence" value="ECO:0007669"/>
    <property type="project" value="TreeGrafter"/>
</dbReference>
<dbReference type="GO" id="GO:0032259">
    <property type="term" value="P:methylation"/>
    <property type="evidence" value="ECO:0007669"/>
    <property type="project" value="UniProtKB-KW"/>
</dbReference>
<sequence>MEINDAKDQNFVEKKSEISNRIKGQKRIEYNVAEYGKITEEIAWQYFKLNSKEDEELNATHRIFIKDVLVREVDLVNNEIIKSDPKYEPYNFLRMDSVTFEKIQRQHFYDIINTFKCYRQFNRRKVEKRIRFVANMSEKHQNLLRTYLKNLETVKISIDHNYEIFKLIIAEANNLFLNSPFGRTNSCDHLVVKPENELKISRIDSVLNQIVREWSSQGLSERDSCFLPIINAIEEYFPEKENRSQIRILVPGCGLGRLPFEIAKRGYSSQGNEFSLMMLLVANFILNKIKDIDLYRIYPWVTQFSHNFRTDHQTNPILFPDNNPSNLPKNVDFSMLAGSFVDVYNNSKNRETFDCVTTCFFLDTASNIIEYIETIHLILKLDGIWINFGPLLYHYAEGLEPSIEPSYEIVKEIIKSFNFEFLCEKTDINCFYTRNPNSMASFQYKSNVSI</sequence>
<keyword evidence="3" id="KW-0489">Methyltransferase</keyword>
<dbReference type="Pfam" id="PF07942">
    <property type="entry name" value="CARME"/>
    <property type="match status" value="1"/>
</dbReference>
<proteinExistence type="inferred from homology"/>
<dbReference type="AlphaFoldDB" id="A0A132A8H4"/>
<evidence type="ECO:0000313" key="7">
    <source>
        <dbReference type="Proteomes" id="UP000616769"/>
    </source>
</evidence>
<name>A0A132A8H4_SARSC</name>
<dbReference type="VEuPathDB" id="VectorBase:SSCA000696"/>
<dbReference type="Proteomes" id="UP000616769">
    <property type="component" value="Unassembled WGS sequence"/>
</dbReference>
<protein>
    <recommendedName>
        <fullName evidence="2">carnosine N-methyltransferase</fullName>
        <ecNumber evidence="2">2.1.1.22</ecNumber>
    </recommendedName>
</protein>
<dbReference type="SMART" id="SM01296">
    <property type="entry name" value="N2227"/>
    <property type="match status" value="1"/>
</dbReference>
<dbReference type="SUPFAM" id="SSF53335">
    <property type="entry name" value="S-adenosyl-L-methionine-dependent methyltransferases"/>
    <property type="match status" value="1"/>
</dbReference>
<dbReference type="PANTHER" id="PTHR12303">
    <property type="entry name" value="CARNOSINE N-METHYLTRANSFERASE"/>
    <property type="match status" value="1"/>
</dbReference>
<evidence type="ECO:0000256" key="2">
    <source>
        <dbReference type="ARBA" id="ARBA00012003"/>
    </source>
</evidence>
<dbReference type="PANTHER" id="PTHR12303:SF6">
    <property type="entry name" value="CARNOSINE N-METHYLTRANSFERASE"/>
    <property type="match status" value="1"/>
</dbReference>
<gene>
    <name evidence="6" type="ORF">QR98_0057050</name>
</gene>